<evidence type="ECO:0000313" key="1">
    <source>
        <dbReference type="EMBL" id="KKL62651.1"/>
    </source>
</evidence>
<gene>
    <name evidence="1" type="ORF">LCGC14_2183090</name>
</gene>
<dbReference type="AlphaFoldDB" id="A0A0F9E8R7"/>
<protein>
    <submittedName>
        <fullName evidence="1">Uncharacterized protein</fullName>
    </submittedName>
</protein>
<proteinExistence type="predicted"/>
<name>A0A0F9E8R7_9ZZZZ</name>
<dbReference type="EMBL" id="LAZR01028425">
    <property type="protein sequence ID" value="KKL62651.1"/>
    <property type="molecule type" value="Genomic_DNA"/>
</dbReference>
<reference evidence="1" key="1">
    <citation type="journal article" date="2015" name="Nature">
        <title>Complex archaea that bridge the gap between prokaryotes and eukaryotes.</title>
        <authorList>
            <person name="Spang A."/>
            <person name="Saw J.H."/>
            <person name="Jorgensen S.L."/>
            <person name="Zaremba-Niedzwiedzka K."/>
            <person name="Martijn J."/>
            <person name="Lind A.E."/>
            <person name="van Eijk R."/>
            <person name="Schleper C."/>
            <person name="Guy L."/>
            <person name="Ettema T.J."/>
        </authorList>
    </citation>
    <scope>NUCLEOTIDE SEQUENCE</scope>
</reference>
<sequence length="81" mass="9234">MDNESWQRILEMEKGSRFPAGIGRIERGECPRGSATPIGCMFCECGHMLECHYPDSCETAECSHYLKEIHDATDNSPEPRW</sequence>
<comment type="caution">
    <text evidence="1">The sequence shown here is derived from an EMBL/GenBank/DDBJ whole genome shotgun (WGS) entry which is preliminary data.</text>
</comment>
<accession>A0A0F9E8R7</accession>
<organism evidence="1">
    <name type="scientific">marine sediment metagenome</name>
    <dbReference type="NCBI Taxonomy" id="412755"/>
    <lineage>
        <taxon>unclassified sequences</taxon>
        <taxon>metagenomes</taxon>
        <taxon>ecological metagenomes</taxon>
    </lineage>
</organism>